<name>A0A0A8Y4N5_ARUDO</name>
<feature type="transmembrane region" description="Helical" evidence="1">
    <location>
        <begin position="6"/>
        <end position="24"/>
    </location>
</feature>
<keyword evidence="1" id="KW-0472">Membrane</keyword>
<keyword evidence="1" id="KW-0812">Transmembrane</keyword>
<reference evidence="2" key="2">
    <citation type="journal article" date="2015" name="Data Brief">
        <title>Shoot transcriptome of the giant reed, Arundo donax.</title>
        <authorList>
            <person name="Barrero R.A."/>
            <person name="Guerrero F.D."/>
            <person name="Moolhuijzen P."/>
            <person name="Goolsby J.A."/>
            <person name="Tidwell J."/>
            <person name="Bellgard S.E."/>
            <person name="Bellgard M.I."/>
        </authorList>
    </citation>
    <scope>NUCLEOTIDE SEQUENCE</scope>
    <source>
        <tissue evidence="2">Shoot tissue taken approximately 20 cm above the soil surface</tissue>
    </source>
</reference>
<proteinExistence type="predicted"/>
<evidence type="ECO:0000313" key="2">
    <source>
        <dbReference type="EMBL" id="JAD20455.1"/>
    </source>
</evidence>
<dbReference type="EMBL" id="GBRH01277440">
    <property type="protein sequence ID" value="JAD20455.1"/>
    <property type="molecule type" value="Transcribed_RNA"/>
</dbReference>
<keyword evidence="1" id="KW-1133">Transmembrane helix</keyword>
<organism evidence="2">
    <name type="scientific">Arundo donax</name>
    <name type="common">Giant reed</name>
    <name type="synonym">Donax arundinaceus</name>
    <dbReference type="NCBI Taxonomy" id="35708"/>
    <lineage>
        <taxon>Eukaryota</taxon>
        <taxon>Viridiplantae</taxon>
        <taxon>Streptophyta</taxon>
        <taxon>Embryophyta</taxon>
        <taxon>Tracheophyta</taxon>
        <taxon>Spermatophyta</taxon>
        <taxon>Magnoliopsida</taxon>
        <taxon>Liliopsida</taxon>
        <taxon>Poales</taxon>
        <taxon>Poaceae</taxon>
        <taxon>PACMAD clade</taxon>
        <taxon>Arundinoideae</taxon>
        <taxon>Arundineae</taxon>
        <taxon>Arundo</taxon>
    </lineage>
</organism>
<sequence length="41" mass="4595">MGSLGGPICMAFMVAMIASYLPGLHTRFFRLQFNLSERSFP</sequence>
<evidence type="ECO:0000256" key="1">
    <source>
        <dbReference type="SAM" id="Phobius"/>
    </source>
</evidence>
<protein>
    <submittedName>
        <fullName evidence="2">Uncharacterized protein</fullName>
    </submittedName>
</protein>
<reference evidence="2" key="1">
    <citation type="submission" date="2014-09" db="EMBL/GenBank/DDBJ databases">
        <authorList>
            <person name="Magalhaes I.L.F."/>
            <person name="Oliveira U."/>
            <person name="Santos F.R."/>
            <person name="Vidigal T.H.D.A."/>
            <person name="Brescovit A.D."/>
            <person name="Santos A.J."/>
        </authorList>
    </citation>
    <scope>NUCLEOTIDE SEQUENCE</scope>
    <source>
        <tissue evidence="2">Shoot tissue taken approximately 20 cm above the soil surface</tissue>
    </source>
</reference>
<accession>A0A0A8Y4N5</accession>
<dbReference type="AlphaFoldDB" id="A0A0A8Y4N5"/>